<dbReference type="PANTHER" id="PTHR12304">
    <property type="entry name" value="INOSINE-URIDINE PREFERRING NUCLEOSIDE HYDROLASE"/>
    <property type="match status" value="1"/>
</dbReference>
<sequence>MPPNRIIIDTDPGVDDVLAMLLAFSAKPEELEVLMLSVQFGNIDVQNCLRNVVSLFHFIEKERAWRKEQGRPEGFATLGARKPIVAVGAEEPLAEQMLVADFFHGIDGLGGIHHSHPHLTPAETWKSLFSPAPEGLTAAETAELQAIEDQHSFFTPSLKSAHEEILQLLRDNEPDTITIVAIGPLTNLAIAAATDPEAFLRVKEVVVMGGAVDVPGNPPSLSRIHNFEATHPSTPRFHLIKQPNTPLRRQLNLRNQMTPGAEFNFYGDSVAAARVLALTSPNPSTTLPPLLHGKKNLPAYPKKLSKQLTLKLFPLDITTPHKLPRTLLESHTDPLTDSPLATWTTIFLTSTFHKILSIAPDQDPEQVGLELHDPLTIWYALTVNANNNNNNGERQGVEQDEAQWEFVEEDIRVETAGQWTRGCCIADRRGKGMRDGDGYDRDADVETEVVGDAGGWLDRRRGNRVLRCVRTPGVDKFAPVLLERMFGDVV</sequence>
<gene>
    <name evidence="5" type="ORF">K491DRAFT_375353</name>
</gene>
<dbReference type="GO" id="GO:0008477">
    <property type="term" value="F:purine nucleosidase activity"/>
    <property type="evidence" value="ECO:0007669"/>
    <property type="project" value="TreeGrafter"/>
</dbReference>
<keyword evidence="3" id="KW-0326">Glycosidase</keyword>
<dbReference type="SUPFAM" id="SSF53590">
    <property type="entry name" value="Nucleoside hydrolase"/>
    <property type="match status" value="1"/>
</dbReference>
<dbReference type="GO" id="GO:0006152">
    <property type="term" value="P:purine nucleoside catabolic process"/>
    <property type="evidence" value="ECO:0007669"/>
    <property type="project" value="TreeGrafter"/>
</dbReference>
<organism evidence="5 6">
    <name type="scientific">Lophiostoma macrostomum CBS 122681</name>
    <dbReference type="NCBI Taxonomy" id="1314788"/>
    <lineage>
        <taxon>Eukaryota</taxon>
        <taxon>Fungi</taxon>
        <taxon>Dikarya</taxon>
        <taxon>Ascomycota</taxon>
        <taxon>Pezizomycotina</taxon>
        <taxon>Dothideomycetes</taxon>
        <taxon>Pleosporomycetidae</taxon>
        <taxon>Pleosporales</taxon>
        <taxon>Lophiostomataceae</taxon>
        <taxon>Lophiostoma</taxon>
    </lineage>
</organism>
<accession>A0A6A6TB38</accession>
<dbReference type="PANTHER" id="PTHR12304:SF56">
    <property type="entry name" value="HYDROLASE, PUTATIVE (AFU_ORTHOLOGUE AFUA_1G11790)-RELATED"/>
    <property type="match status" value="1"/>
</dbReference>
<dbReference type="InterPro" id="IPR001910">
    <property type="entry name" value="Inosine/uridine_hydrolase_dom"/>
</dbReference>
<dbReference type="Pfam" id="PF01156">
    <property type="entry name" value="IU_nuc_hydro"/>
    <property type="match status" value="1"/>
</dbReference>
<dbReference type="InterPro" id="IPR036452">
    <property type="entry name" value="Ribo_hydro-like"/>
</dbReference>
<evidence type="ECO:0000256" key="2">
    <source>
        <dbReference type="ARBA" id="ARBA00022801"/>
    </source>
</evidence>
<evidence type="ECO:0000256" key="1">
    <source>
        <dbReference type="ARBA" id="ARBA00009176"/>
    </source>
</evidence>
<dbReference type="EMBL" id="MU004335">
    <property type="protein sequence ID" value="KAF2656537.1"/>
    <property type="molecule type" value="Genomic_DNA"/>
</dbReference>
<keyword evidence="6" id="KW-1185">Reference proteome</keyword>
<keyword evidence="2 5" id="KW-0378">Hydrolase</keyword>
<evidence type="ECO:0000256" key="3">
    <source>
        <dbReference type="ARBA" id="ARBA00023295"/>
    </source>
</evidence>
<dbReference type="OrthoDB" id="5783963at2759"/>
<dbReference type="Gene3D" id="3.90.245.10">
    <property type="entry name" value="Ribonucleoside hydrolase-like"/>
    <property type="match status" value="1"/>
</dbReference>
<evidence type="ECO:0000259" key="4">
    <source>
        <dbReference type="Pfam" id="PF01156"/>
    </source>
</evidence>
<dbReference type="InterPro" id="IPR023186">
    <property type="entry name" value="IUNH"/>
</dbReference>
<name>A0A6A6TB38_9PLEO</name>
<evidence type="ECO:0000313" key="5">
    <source>
        <dbReference type="EMBL" id="KAF2656537.1"/>
    </source>
</evidence>
<protein>
    <submittedName>
        <fullName evidence="5">Nucleoside hydrolase</fullName>
    </submittedName>
</protein>
<dbReference type="Proteomes" id="UP000799324">
    <property type="component" value="Unassembled WGS sequence"/>
</dbReference>
<dbReference type="GO" id="GO:0005829">
    <property type="term" value="C:cytosol"/>
    <property type="evidence" value="ECO:0007669"/>
    <property type="project" value="TreeGrafter"/>
</dbReference>
<evidence type="ECO:0000313" key="6">
    <source>
        <dbReference type="Proteomes" id="UP000799324"/>
    </source>
</evidence>
<reference evidence="5" key="1">
    <citation type="journal article" date="2020" name="Stud. Mycol.">
        <title>101 Dothideomycetes genomes: a test case for predicting lifestyles and emergence of pathogens.</title>
        <authorList>
            <person name="Haridas S."/>
            <person name="Albert R."/>
            <person name="Binder M."/>
            <person name="Bloem J."/>
            <person name="Labutti K."/>
            <person name="Salamov A."/>
            <person name="Andreopoulos B."/>
            <person name="Baker S."/>
            <person name="Barry K."/>
            <person name="Bills G."/>
            <person name="Bluhm B."/>
            <person name="Cannon C."/>
            <person name="Castanera R."/>
            <person name="Culley D."/>
            <person name="Daum C."/>
            <person name="Ezra D."/>
            <person name="Gonzalez J."/>
            <person name="Henrissat B."/>
            <person name="Kuo A."/>
            <person name="Liang C."/>
            <person name="Lipzen A."/>
            <person name="Lutzoni F."/>
            <person name="Magnuson J."/>
            <person name="Mondo S."/>
            <person name="Nolan M."/>
            <person name="Ohm R."/>
            <person name="Pangilinan J."/>
            <person name="Park H.-J."/>
            <person name="Ramirez L."/>
            <person name="Alfaro M."/>
            <person name="Sun H."/>
            <person name="Tritt A."/>
            <person name="Yoshinaga Y."/>
            <person name="Zwiers L.-H."/>
            <person name="Turgeon B."/>
            <person name="Goodwin S."/>
            <person name="Spatafora J."/>
            <person name="Crous P."/>
            <person name="Grigoriev I."/>
        </authorList>
    </citation>
    <scope>NUCLEOTIDE SEQUENCE</scope>
    <source>
        <strain evidence="5">CBS 122681</strain>
    </source>
</reference>
<feature type="domain" description="Inosine/uridine-preferring nucleoside hydrolase" evidence="4">
    <location>
        <begin position="6"/>
        <end position="437"/>
    </location>
</feature>
<comment type="similarity">
    <text evidence="1">Belongs to the IUNH family.</text>
</comment>
<dbReference type="AlphaFoldDB" id="A0A6A6TB38"/>
<proteinExistence type="inferred from homology"/>